<dbReference type="PANTHER" id="PTHR16270">
    <property type="entry name" value="HYPOTHETICAL LOC287798"/>
    <property type="match status" value="1"/>
</dbReference>
<keyword evidence="7" id="KW-1185">Reference proteome</keyword>
<evidence type="ECO:0000256" key="1">
    <source>
        <dbReference type="SAM" id="MobiDB-lite"/>
    </source>
</evidence>
<keyword evidence="2" id="KW-0472">Membrane</keyword>
<evidence type="ECO:0000313" key="3">
    <source>
        <dbReference type="EMBL" id="JAB15366.1"/>
    </source>
</evidence>
<evidence type="ECO:0000313" key="6">
    <source>
        <dbReference type="Ensembl" id="ENSCJAP00000037021.2"/>
    </source>
</evidence>
<feature type="region of interest" description="Disordered" evidence="1">
    <location>
        <begin position="427"/>
        <end position="447"/>
    </location>
</feature>
<keyword evidence="2" id="KW-0812">Transmembrane</keyword>
<dbReference type="Bgee" id="ENSCJAG00000019913">
    <property type="expression patterns" value="Expressed in cerebellum and 6 other cell types or tissues"/>
</dbReference>
<dbReference type="InterPro" id="IPR037694">
    <property type="entry name" value="MTNAP1"/>
</dbReference>
<dbReference type="KEGG" id="cjc:100410928"/>
<proteinExistence type="evidence at transcript level"/>
<dbReference type="EMBL" id="GAMP01004159">
    <property type="protein sequence ID" value="JAB48596.1"/>
    <property type="molecule type" value="mRNA"/>
</dbReference>
<dbReference type="Proteomes" id="UP000008225">
    <property type="component" value="Chromosome 5"/>
</dbReference>
<accession>F6ZJH2</accession>
<feature type="region of interest" description="Disordered" evidence="1">
    <location>
        <begin position="312"/>
        <end position="354"/>
    </location>
</feature>
<feature type="region of interest" description="Disordered" evidence="1">
    <location>
        <begin position="33"/>
        <end position="54"/>
    </location>
</feature>
<dbReference type="GeneTree" id="ENSGT00510000049019"/>
<dbReference type="EMBL" id="GAMS01007770">
    <property type="protein sequence ID" value="JAB15366.1"/>
    <property type="molecule type" value="mRNA"/>
</dbReference>
<dbReference type="GeneID" id="100410928"/>
<dbReference type="AlphaFoldDB" id="F6ZJH2"/>
<feature type="compositionally biased region" description="Basic and acidic residues" evidence="1">
    <location>
        <begin position="147"/>
        <end position="168"/>
    </location>
</feature>
<dbReference type="CTD" id="55028"/>
<evidence type="ECO:0000313" key="7">
    <source>
        <dbReference type="Proteomes" id="UP000008225"/>
    </source>
</evidence>
<gene>
    <name evidence="6" type="primary">MTNAP1</name>
    <name evidence="3" type="synonym">C17orf80</name>
</gene>
<feature type="compositionally biased region" description="Polar residues" evidence="1">
    <location>
        <begin position="335"/>
        <end position="347"/>
    </location>
</feature>
<protein>
    <submittedName>
        <fullName evidence="6">Mitochondrial nucleoid associated protein 1</fullName>
    </submittedName>
    <submittedName>
        <fullName evidence="3">Uncharacterized protein C17orf80 isoform c</fullName>
    </submittedName>
</protein>
<reference evidence="3" key="2">
    <citation type="journal article" date="2014" name="Gigascience">
        <title>De novo assembly of the common marmoset transcriptome from NextGen mRNA sequences.</title>
        <authorList>
            <person name="Maudhoo M.D."/>
            <person name="Ren D."/>
            <person name="Gradnigo J.S."/>
            <person name="Gibbs R.M."/>
            <person name="Lubker A.C."/>
            <person name="Moriyama E.N."/>
            <person name="French J.A."/>
            <person name="Norgren R.B.Jr."/>
        </authorList>
    </citation>
    <scope>NUCLEOTIDE SEQUENCE</scope>
    <source>
        <tissue evidence="5">Cerebellum</tissue>
        <tissue evidence="4">Cerebral cortex</tissue>
        <tissue evidence="3">Hippocampus</tissue>
    </source>
</reference>
<evidence type="ECO:0000313" key="5">
    <source>
        <dbReference type="EMBL" id="JAB48596.1"/>
    </source>
</evidence>
<feature type="transmembrane region" description="Helical" evidence="2">
    <location>
        <begin position="555"/>
        <end position="575"/>
    </location>
</feature>
<dbReference type="Ensembl" id="ENSCJAT00000039099.4">
    <property type="protein sequence ID" value="ENSCJAP00000037021.2"/>
    <property type="gene ID" value="ENSCJAG00000019913.4"/>
</dbReference>
<keyword evidence="2" id="KW-1133">Transmembrane helix</keyword>
<dbReference type="HOGENOM" id="CLU_037702_0_0_1"/>
<sequence>MSDNPSRMEVCPYCKKPFKRLKSHLPYCKMIGPTTPTEQKMDQSKPASLPNAKKMKGPIKVVVIKAKGKELETENEERNSKLMMDKPEQTVKSFPLPAVGLERATTTEADKDGKNPTQPSFKMPKNTKPKTAFQEETKAQFYATEDTSPKRELAKDLPKSGDSGRHPSEAGASLLVGSIELSLSNQDRKYSSTIPNNIQTTSYDLQLDKIDPQRQELLVKLLDGPTGDCHSSPKNVGDGVKRVRTSLSSNERESKGRDHLSGVSADVRVTETPEKNTESLILSLKMSSLGKIQVMENQEKGLRLGVETCGSKRNAEKSVSATEKQDWTALRHGSENFSTSDSATGRKSQGEGPHLSLFIPRETTYKLHSVSQPSGQSLASLATKFLQEEKVEAWSHNHVPGVRALMESPEGQMSLEPKSVSQFQASHTGCQSPLHSTQHHTPQSPFTSHAAAAGRKALPSCMGLEWFPELYPGYLGLGVLPGKPQYWNAVSRKPQLTSPQGETLSQVSLLERSSTHMRNLEPPTGLTTSSFSLMRFLGAVQKGWIRCNTTIRKSGVGSITMLFTGYFILCCSWSFRHLKLQRWRK</sequence>
<dbReference type="PANTHER" id="PTHR16270:SF5">
    <property type="entry name" value="HYPOTHETICAL LOC287798"/>
    <property type="match status" value="1"/>
</dbReference>
<dbReference type="EMBL" id="GAMR01010330">
    <property type="protein sequence ID" value="JAB23602.1"/>
    <property type="molecule type" value="mRNA"/>
</dbReference>
<organism evidence="6 7">
    <name type="scientific">Callithrix jacchus</name>
    <name type="common">White-tufted-ear marmoset</name>
    <name type="synonym">Simia Jacchus</name>
    <dbReference type="NCBI Taxonomy" id="9483"/>
    <lineage>
        <taxon>Eukaryota</taxon>
        <taxon>Metazoa</taxon>
        <taxon>Chordata</taxon>
        <taxon>Craniata</taxon>
        <taxon>Vertebrata</taxon>
        <taxon>Euteleostomi</taxon>
        <taxon>Mammalia</taxon>
        <taxon>Eutheria</taxon>
        <taxon>Euarchontoglires</taxon>
        <taxon>Primates</taxon>
        <taxon>Haplorrhini</taxon>
        <taxon>Platyrrhini</taxon>
        <taxon>Cebidae</taxon>
        <taxon>Callitrichinae</taxon>
        <taxon>Callithrix</taxon>
        <taxon>Callithrix</taxon>
    </lineage>
</organism>
<reference evidence="6" key="3">
    <citation type="submission" date="2025-05" db="UniProtKB">
        <authorList>
            <consortium name="Ensembl"/>
        </authorList>
    </citation>
    <scope>IDENTIFICATION</scope>
</reference>
<evidence type="ECO:0000313" key="4">
    <source>
        <dbReference type="EMBL" id="JAB23602.1"/>
    </source>
</evidence>
<name>F6ZJH2_CALJA</name>
<reference evidence="6" key="1">
    <citation type="submission" date="2009-03" db="EMBL/GenBank/DDBJ databases">
        <authorList>
            <person name="Warren W."/>
            <person name="Ye L."/>
            <person name="Minx P."/>
            <person name="Worley K."/>
            <person name="Gibbs R."/>
            <person name="Wilson R.K."/>
        </authorList>
    </citation>
    <scope>NUCLEOTIDE SEQUENCE [LARGE SCALE GENOMIC DNA]</scope>
</reference>
<feature type="region of interest" description="Disordered" evidence="1">
    <location>
        <begin position="98"/>
        <end position="170"/>
    </location>
</feature>
<dbReference type="OrthoDB" id="8921675at2759"/>
<evidence type="ECO:0000256" key="2">
    <source>
        <dbReference type="SAM" id="Phobius"/>
    </source>
</evidence>